<comment type="caution">
    <text evidence="3">The sequence shown here is derived from an EMBL/GenBank/DDBJ whole genome shotgun (WGS) entry which is preliminary data.</text>
</comment>
<keyword evidence="1" id="KW-0238">DNA-binding</keyword>
<reference evidence="3 4" key="1">
    <citation type="submission" date="2018-06" db="EMBL/GenBank/DDBJ databases">
        <title>Genomic Encyclopedia of Type Strains, Phase IV (KMG-IV): sequencing the most valuable type-strain genomes for metagenomic binning, comparative biology and taxonomic classification.</title>
        <authorList>
            <person name="Goeker M."/>
        </authorList>
    </citation>
    <scope>NUCLEOTIDE SEQUENCE [LARGE SCALE GENOMIC DNA]</scope>
    <source>
        <strain evidence="3 4">DSM 24875</strain>
    </source>
</reference>
<dbReference type="InterPro" id="IPR001647">
    <property type="entry name" value="HTH_TetR"/>
</dbReference>
<dbReference type="Proteomes" id="UP000253529">
    <property type="component" value="Unassembled WGS sequence"/>
</dbReference>
<dbReference type="GO" id="GO:0003677">
    <property type="term" value="F:DNA binding"/>
    <property type="evidence" value="ECO:0007669"/>
    <property type="project" value="UniProtKB-KW"/>
</dbReference>
<accession>A0A366F586</accession>
<dbReference type="SUPFAM" id="SSF46689">
    <property type="entry name" value="Homeodomain-like"/>
    <property type="match status" value="1"/>
</dbReference>
<evidence type="ECO:0000256" key="1">
    <source>
        <dbReference type="ARBA" id="ARBA00023125"/>
    </source>
</evidence>
<gene>
    <name evidence="3" type="ORF">DFR50_123102</name>
</gene>
<evidence type="ECO:0000313" key="3">
    <source>
        <dbReference type="EMBL" id="RBP09130.1"/>
    </source>
</evidence>
<name>A0A366F586_9HYPH</name>
<dbReference type="RefSeq" id="WP_210208977.1">
    <property type="nucleotide sequence ID" value="NZ_QNRK01000023.1"/>
</dbReference>
<dbReference type="Gene3D" id="1.10.357.10">
    <property type="entry name" value="Tetracycline Repressor, domain 2"/>
    <property type="match status" value="1"/>
</dbReference>
<dbReference type="InterPro" id="IPR009057">
    <property type="entry name" value="Homeodomain-like_sf"/>
</dbReference>
<protein>
    <submittedName>
        <fullName evidence="3">TetR family transcriptional regulator</fullName>
    </submittedName>
</protein>
<sequence length="197" mass="21726">MRDSRLGPTEWVNAGLKALAKAGYAALKAETLANRLRVSRGSFYWHFAHVSAFHAAILSRWREIALASLFDEVEGAADDRLEAALTRAFSTDSETERAVRAWATFDEQANTAAEAVDAERVRYLQALLADAGVPAKAAETRARMMNWAYLGFALSSAHADEQALRTLVRDLSQLVRPPSETRGIGAVARTRRRPAER</sequence>
<feature type="domain" description="HTH tetR-type" evidence="2">
    <location>
        <begin position="13"/>
        <end position="48"/>
    </location>
</feature>
<evidence type="ECO:0000259" key="2">
    <source>
        <dbReference type="Pfam" id="PF00440"/>
    </source>
</evidence>
<dbReference type="EMBL" id="QNRK01000023">
    <property type="protein sequence ID" value="RBP09130.1"/>
    <property type="molecule type" value="Genomic_DNA"/>
</dbReference>
<evidence type="ECO:0000313" key="4">
    <source>
        <dbReference type="Proteomes" id="UP000253529"/>
    </source>
</evidence>
<proteinExistence type="predicted"/>
<keyword evidence="4" id="KW-1185">Reference proteome</keyword>
<organism evidence="3 4">
    <name type="scientific">Roseiarcus fermentans</name>
    <dbReference type="NCBI Taxonomy" id="1473586"/>
    <lineage>
        <taxon>Bacteria</taxon>
        <taxon>Pseudomonadati</taxon>
        <taxon>Pseudomonadota</taxon>
        <taxon>Alphaproteobacteria</taxon>
        <taxon>Hyphomicrobiales</taxon>
        <taxon>Roseiarcaceae</taxon>
        <taxon>Roseiarcus</taxon>
    </lineage>
</organism>
<dbReference type="Pfam" id="PF00440">
    <property type="entry name" value="TetR_N"/>
    <property type="match status" value="1"/>
</dbReference>
<dbReference type="AlphaFoldDB" id="A0A366F586"/>